<comment type="similarity">
    <text evidence="5">Belongs to the TRAPP small subunits family. BET5 subfamily.</text>
</comment>
<comment type="subcellular location">
    <subcellularLocation>
        <location evidence="6">Endoplasmic reticulum</location>
    </subcellularLocation>
    <subcellularLocation>
        <location evidence="6">Golgi apparatus</location>
        <location evidence="6">cis-Golgi network</location>
    </subcellularLocation>
</comment>
<keyword evidence="7" id="KW-1185">Reference proteome</keyword>
<dbReference type="SUPFAM" id="SSF64356">
    <property type="entry name" value="SNARE-like"/>
    <property type="match status" value="1"/>
</dbReference>
<accession>A0A915CMF0</accession>
<organism evidence="7 8">
    <name type="scientific">Ditylenchus dipsaci</name>
    <dbReference type="NCBI Taxonomy" id="166011"/>
    <lineage>
        <taxon>Eukaryota</taxon>
        <taxon>Metazoa</taxon>
        <taxon>Ecdysozoa</taxon>
        <taxon>Nematoda</taxon>
        <taxon>Chromadorea</taxon>
        <taxon>Rhabditida</taxon>
        <taxon>Tylenchina</taxon>
        <taxon>Tylenchomorpha</taxon>
        <taxon>Sphaerularioidea</taxon>
        <taxon>Anguinidae</taxon>
        <taxon>Anguininae</taxon>
        <taxon>Ditylenchus</taxon>
    </lineage>
</organism>
<dbReference type="AlphaFoldDB" id="A0A915CMF0"/>
<keyword evidence="1 6" id="KW-0813">Transport</keyword>
<evidence type="ECO:0000256" key="3">
    <source>
        <dbReference type="ARBA" id="ARBA00022892"/>
    </source>
</evidence>
<dbReference type="GO" id="GO:0005794">
    <property type="term" value="C:Golgi apparatus"/>
    <property type="evidence" value="ECO:0007669"/>
    <property type="project" value="UniProtKB-SubCell"/>
</dbReference>
<dbReference type="Gene3D" id="3.30.450.70">
    <property type="match status" value="1"/>
</dbReference>
<comment type="subunit">
    <text evidence="6">Part of the multisubunit transport protein particle (TRAPP) complex.</text>
</comment>
<dbReference type="PANTHER" id="PTHR23249:SF16">
    <property type="entry name" value="TRAFFICKING PROTEIN PARTICLE COMPLEX SUBUNIT 1"/>
    <property type="match status" value="1"/>
</dbReference>
<evidence type="ECO:0000256" key="5">
    <source>
        <dbReference type="ARBA" id="ARBA00038167"/>
    </source>
</evidence>
<dbReference type="SMART" id="SM01399">
    <property type="entry name" value="Sybindin"/>
    <property type="match status" value="1"/>
</dbReference>
<evidence type="ECO:0000256" key="2">
    <source>
        <dbReference type="ARBA" id="ARBA00022824"/>
    </source>
</evidence>
<dbReference type="InterPro" id="IPR007233">
    <property type="entry name" value="TRAPPC"/>
</dbReference>
<dbReference type="WBParaSite" id="jg10528">
    <property type="protein sequence ID" value="jg10528"/>
    <property type="gene ID" value="jg10528"/>
</dbReference>
<reference evidence="8" key="1">
    <citation type="submission" date="2022-11" db="UniProtKB">
        <authorList>
            <consortium name="WormBaseParasite"/>
        </authorList>
    </citation>
    <scope>IDENTIFICATION</scope>
</reference>
<dbReference type="Proteomes" id="UP000887574">
    <property type="component" value="Unplaced"/>
</dbReference>
<evidence type="ECO:0000313" key="8">
    <source>
        <dbReference type="WBParaSite" id="jg10528"/>
    </source>
</evidence>
<keyword evidence="3 6" id="KW-0931">ER-Golgi transport</keyword>
<dbReference type="GO" id="GO:0030008">
    <property type="term" value="C:TRAPP complex"/>
    <property type="evidence" value="ECO:0007669"/>
    <property type="project" value="UniProtKB-UniRule"/>
</dbReference>
<dbReference type="InterPro" id="IPR011012">
    <property type="entry name" value="Longin-like_dom_sf"/>
</dbReference>
<protein>
    <recommendedName>
        <fullName evidence="6">Trafficking protein particle complex subunit</fullName>
    </recommendedName>
</protein>
<evidence type="ECO:0000313" key="7">
    <source>
        <dbReference type="Proteomes" id="UP000887574"/>
    </source>
</evidence>
<proteinExistence type="inferred from homology"/>
<dbReference type="PANTHER" id="PTHR23249">
    <property type="entry name" value="TRAFFICKING PROTEIN PARTICLE COMPLEX SUBUNIT"/>
    <property type="match status" value="1"/>
</dbReference>
<name>A0A915CMF0_9BILA</name>
<evidence type="ECO:0000256" key="4">
    <source>
        <dbReference type="ARBA" id="ARBA00023034"/>
    </source>
</evidence>
<keyword evidence="4 6" id="KW-0333">Golgi apparatus</keyword>
<evidence type="ECO:0000256" key="6">
    <source>
        <dbReference type="RuleBase" id="RU366065"/>
    </source>
</evidence>
<dbReference type="Pfam" id="PF04099">
    <property type="entry name" value="Sybindin"/>
    <property type="match status" value="1"/>
</dbReference>
<dbReference type="GO" id="GO:0005783">
    <property type="term" value="C:endoplasmic reticulum"/>
    <property type="evidence" value="ECO:0007669"/>
    <property type="project" value="UniProtKB-SubCell"/>
</dbReference>
<dbReference type="GO" id="GO:0006888">
    <property type="term" value="P:endoplasmic reticulum to Golgi vesicle-mediated transport"/>
    <property type="evidence" value="ECO:0007669"/>
    <property type="project" value="UniProtKB-UniRule"/>
</dbReference>
<evidence type="ECO:0000256" key="1">
    <source>
        <dbReference type="ARBA" id="ARBA00022448"/>
    </source>
</evidence>
<keyword evidence="2 6" id="KW-0256">Endoplasmic reticulum</keyword>
<sequence>MTIYNLEKRAAMSQEEEEKLVYGMLLSLRSFSCKLSTKDGLQFVQNYKTSCYRMNYMETATGLKIVLNTDPDADGIPQLLHAVFQIYIETVLKNPFVDTSQKIQSDIFHSKIDEAVRGHHCYT</sequence>